<keyword evidence="7" id="KW-1185">Reference proteome</keyword>
<keyword evidence="5" id="KW-0812">Transmembrane</keyword>
<dbReference type="AlphaFoldDB" id="A0A2K9PQI5"/>
<dbReference type="InterPro" id="IPR006059">
    <property type="entry name" value="SBP"/>
</dbReference>
<proteinExistence type="predicted"/>
<evidence type="ECO:0000313" key="7">
    <source>
        <dbReference type="Proteomes" id="UP000235826"/>
    </source>
</evidence>
<dbReference type="PRINTS" id="PR00909">
    <property type="entry name" value="SPERMDNBNDNG"/>
</dbReference>
<dbReference type="GO" id="GO:0019808">
    <property type="term" value="F:polyamine binding"/>
    <property type="evidence" value="ECO:0007669"/>
    <property type="project" value="InterPro"/>
</dbReference>
<evidence type="ECO:0000256" key="3">
    <source>
        <dbReference type="ARBA" id="ARBA00022729"/>
    </source>
</evidence>
<dbReference type="Pfam" id="PF13416">
    <property type="entry name" value="SBP_bac_8"/>
    <property type="match status" value="1"/>
</dbReference>
<dbReference type="KEGG" id="fek:C1H87_10400"/>
<keyword evidence="2" id="KW-0813">Transport</keyword>
<dbReference type="SUPFAM" id="SSF53850">
    <property type="entry name" value="Periplasmic binding protein-like II"/>
    <property type="match status" value="1"/>
</dbReference>
<dbReference type="RefSeq" id="WP_102755743.1">
    <property type="nucleotide sequence ID" value="NZ_CP025791.1"/>
</dbReference>
<accession>A0A2K9PQI5</accession>
<organism evidence="6 7">
    <name type="scientific">Flavivirga eckloniae</name>
    <dbReference type="NCBI Taxonomy" id="1803846"/>
    <lineage>
        <taxon>Bacteria</taxon>
        <taxon>Pseudomonadati</taxon>
        <taxon>Bacteroidota</taxon>
        <taxon>Flavobacteriia</taxon>
        <taxon>Flavobacteriales</taxon>
        <taxon>Flavobacteriaceae</taxon>
        <taxon>Flavivirga</taxon>
    </lineage>
</organism>
<reference evidence="6 7" key="1">
    <citation type="submission" date="2018-01" db="EMBL/GenBank/DDBJ databases">
        <title>Complete genome sequence of Flavivirga eckloniae ECD14 isolated from seaweed Ecklonia cava.</title>
        <authorList>
            <person name="Lee J.H."/>
            <person name="Baik K.S."/>
            <person name="Seong C.N."/>
        </authorList>
    </citation>
    <scope>NUCLEOTIDE SEQUENCE [LARGE SCALE GENOMIC DNA]</scope>
    <source>
        <strain evidence="6 7">ECD14</strain>
    </source>
</reference>
<feature type="transmembrane region" description="Helical" evidence="5">
    <location>
        <begin position="20"/>
        <end position="39"/>
    </location>
</feature>
<gene>
    <name evidence="6" type="ORF">C1H87_10400</name>
</gene>
<evidence type="ECO:0000256" key="5">
    <source>
        <dbReference type="SAM" id="Phobius"/>
    </source>
</evidence>
<sequence length="393" mass="45047">MKTKNKITVYNSNESRREFLKLLGVSGIGILGLGVLSSLHSCADEKDKKKILRFIASGTMTMDNWEQLEKDLKMTVAFADSGNDVGPIIGSMLHGTASTDYDVAGNQGGTEQELAEAGKILAWDLSKIPNWQQTWQWIKDIESTKVNGKQYGLPIVANADSIIYNYKKIGKVVNSYDVIFDPKFKGRVAMEDAWINSVIFTAIYLKGNNIYKIQDPGNLTIDELEYVMEFLIKHKKDGQFKTFWSGWETGVRLIKSEEVWAMTGWEPIVYEGQKSGLDIRYAEPKEGYEGWTNNLLLHAGTNNRNVIDEVHQFANWLMQGYYGNWMTKNRGYVVPNNNTLSFAQKSADFDFEEQKKKIEHVKNKFSKGEVYWQNVRPTNYKSYEQWWSKLRNA</sequence>
<evidence type="ECO:0000256" key="4">
    <source>
        <dbReference type="ARBA" id="ARBA00022764"/>
    </source>
</evidence>
<protein>
    <submittedName>
        <fullName evidence="6">Spermidine/putrescine ABC transporter</fullName>
    </submittedName>
</protein>
<dbReference type="PANTHER" id="PTHR30222:SF17">
    <property type="entry name" value="SPERMIDINE_PUTRESCINE-BINDING PERIPLASMIC PROTEIN"/>
    <property type="match status" value="1"/>
</dbReference>
<dbReference type="Proteomes" id="UP000235826">
    <property type="component" value="Chromosome"/>
</dbReference>
<dbReference type="GO" id="GO:0015846">
    <property type="term" value="P:polyamine transport"/>
    <property type="evidence" value="ECO:0007669"/>
    <property type="project" value="InterPro"/>
</dbReference>
<dbReference type="OrthoDB" id="9803735at2"/>
<dbReference type="PANTHER" id="PTHR30222">
    <property type="entry name" value="SPERMIDINE/PUTRESCINE-BINDING PERIPLASMIC PROTEIN"/>
    <property type="match status" value="1"/>
</dbReference>
<comment type="subcellular location">
    <subcellularLocation>
        <location evidence="1">Periplasm</location>
    </subcellularLocation>
</comment>
<dbReference type="Gene3D" id="3.40.190.10">
    <property type="entry name" value="Periplasmic binding protein-like II"/>
    <property type="match status" value="2"/>
</dbReference>
<keyword evidence="4" id="KW-0574">Periplasm</keyword>
<evidence type="ECO:0000313" key="6">
    <source>
        <dbReference type="EMBL" id="AUP79088.1"/>
    </source>
</evidence>
<keyword evidence="3" id="KW-0732">Signal</keyword>
<keyword evidence="5" id="KW-0472">Membrane</keyword>
<evidence type="ECO:0000256" key="1">
    <source>
        <dbReference type="ARBA" id="ARBA00004418"/>
    </source>
</evidence>
<evidence type="ECO:0000256" key="2">
    <source>
        <dbReference type="ARBA" id="ARBA00022448"/>
    </source>
</evidence>
<dbReference type="InterPro" id="IPR001188">
    <property type="entry name" value="Sperm_putr-bd"/>
</dbReference>
<dbReference type="EMBL" id="CP025791">
    <property type="protein sequence ID" value="AUP79088.1"/>
    <property type="molecule type" value="Genomic_DNA"/>
</dbReference>
<name>A0A2K9PQI5_9FLAO</name>
<dbReference type="GO" id="GO:0042597">
    <property type="term" value="C:periplasmic space"/>
    <property type="evidence" value="ECO:0007669"/>
    <property type="project" value="UniProtKB-SubCell"/>
</dbReference>
<keyword evidence="5" id="KW-1133">Transmembrane helix</keyword>